<protein>
    <recommendedName>
        <fullName evidence="6">carboxylesterase</fullName>
        <ecNumber evidence="6">3.1.1.1</ecNumber>
    </recommendedName>
</protein>
<evidence type="ECO:0000259" key="7">
    <source>
        <dbReference type="Pfam" id="PF00135"/>
    </source>
</evidence>
<dbReference type="HOGENOM" id="CLU_006586_20_2_1"/>
<name>B3MUS2_DROAN</name>
<dbReference type="eggNOG" id="KOG1516">
    <property type="taxonomic scope" value="Eukaryota"/>
</dbReference>
<comment type="similarity">
    <text evidence="1">Belongs to the type-B carboxylesterase/lipase family.</text>
</comment>
<evidence type="ECO:0000256" key="6">
    <source>
        <dbReference type="ARBA" id="ARBA00039155"/>
    </source>
</evidence>
<dbReference type="SMR" id="B3MUS2"/>
<dbReference type="Proteomes" id="UP000007801">
    <property type="component" value="Unassembled WGS sequence"/>
</dbReference>
<proteinExistence type="inferred from homology"/>
<reference evidence="8 9" key="1">
    <citation type="journal article" date="2007" name="Nature">
        <title>Evolution of genes and genomes on the Drosophila phylogeny.</title>
        <authorList>
            <consortium name="Drosophila 12 Genomes Consortium"/>
            <person name="Clark A.G."/>
            <person name="Eisen M.B."/>
            <person name="Smith D.R."/>
            <person name="Bergman C.M."/>
            <person name="Oliver B."/>
            <person name="Markow T.A."/>
            <person name="Kaufman T.C."/>
            <person name="Kellis M."/>
            <person name="Gelbart W."/>
            <person name="Iyer V.N."/>
            <person name="Pollard D.A."/>
            <person name="Sackton T.B."/>
            <person name="Larracuente A.M."/>
            <person name="Singh N.D."/>
            <person name="Abad J.P."/>
            <person name="Abt D.N."/>
            <person name="Adryan B."/>
            <person name="Aguade M."/>
            <person name="Akashi H."/>
            <person name="Anderson W.W."/>
            <person name="Aquadro C.F."/>
            <person name="Ardell D.H."/>
            <person name="Arguello R."/>
            <person name="Artieri C.G."/>
            <person name="Barbash D.A."/>
            <person name="Barker D."/>
            <person name="Barsanti P."/>
            <person name="Batterham P."/>
            <person name="Batzoglou S."/>
            <person name="Begun D."/>
            <person name="Bhutkar A."/>
            <person name="Blanco E."/>
            <person name="Bosak S.A."/>
            <person name="Bradley R.K."/>
            <person name="Brand A.D."/>
            <person name="Brent M.R."/>
            <person name="Brooks A.N."/>
            <person name="Brown R.H."/>
            <person name="Butlin R.K."/>
            <person name="Caggese C."/>
            <person name="Calvi B.R."/>
            <person name="Bernardo de Carvalho A."/>
            <person name="Caspi A."/>
            <person name="Castrezana S."/>
            <person name="Celniker S.E."/>
            <person name="Chang J.L."/>
            <person name="Chapple C."/>
            <person name="Chatterji S."/>
            <person name="Chinwalla A."/>
            <person name="Civetta A."/>
            <person name="Clifton S.W."/>
            <person name="Comeron J.M."/>
            <person name="Costello J.C."/>
            <person name="Coyne J.A."/>
            <person name="Daub J."/>
            <person name="David R.G."/>
            <person name="Delcher A.L."/>
            <person name="Delehaunty K."/>
            <person name="Do C.B."/>
            <person name="Ebling H."/>
            <person name="Edwards K."/>
            <person name="Eickbush T."/>
            <person name="Evans J.D."/>
            <person name="Filipski A."/>
            <person name="Findeiss S."/>
            <person name="Freyhult E."/>
            <person name="Fulton L."/>
            <person name="Fulton R."/>
            <person name="Garcia A.C."/>
            <person name="Gardiner A."/>
            <person name="Garfield D.A."/>
            <person name="Garvin B.E."/>
            <person name="Gibson G."/>
            <person name="Gilbert D."/>
            <person name="Gnerre S."/>
            <person name="Godfrey J."/>
            <person name="Good R."/>
            <person name="Gotea V."/>
            <person name="Gravely B."/>
            <person name="Greenberg A.J."/>
            <person name="Griffiths-Jones S."/>
            <person name="Gross S."/>
            <person name="Guigo R."/>
            <person name="Gustafson E.A."/>
            <person name="Haerty W."/>
            <person name="Hahn M.W."/>
            <person name="Halligan D.L."/>
            <person name="Halpern A.L."/>
            <person name="Halter G.M."/>
            <person name="Han M.V."/>
            <person name="Heger A."/>
            <person name="Hillier L."/>
            <person name="Hinrichs A.S."/>
            <person name="Holmes I."/>
            <person name="Hoskins R.A."/>
            <person name="Hubisz M.J."/>
            <person name="Hultmark D."/>
            <person name="Huntley M.A."/>
            <person name="Jaffe D.B."/>
            <person name="Jagadeeshan S."/>
            <person name="Jeck W.R."/>
            <person name="Johnson J."/>
            <person name="Jones C.D."/>
            <person name="Jordan W.C."/>
            <person name="Karpen G.H."/>
            <person name="Kataoka E."/>
            <person name="Keightley P.D."/>
            <person name="Kheradpour P."/>
            <person name="Kirkness E.F."/>
            <person name="Koerich L.B."/>
            <person name="Kristiansen K."/>
            <person name="Kudrna D."/>
            <person name="Kulathinal R.J."/>
            <person name="Kumar S."/>
            <person name="Kwok R."/>
            <person name="Lander E."/>
            <person name="Langley C.H."/>
            <person name="Lapoint R."/>
            <person name="Lazzaro B.P."/>
            <person name="Lee S.J."/>
            <person name="Levesque L."/>
            <person name="Li R."/>
            <person name="Lin C.F."/>
            <person name="Lin M.F."/>
            <person name="Lindblad-Toh K."/>
            <person name="Llopart A."/>
            <person name="Long M."/>
            <person name="Low L."/>
            <person name="Lozovsky E."/>
            <person name="Lu J."/>
            <person name="Luo M."/>
            <person name="Machado C.A."/>
            <person name="Makalowski W."/>
            <person name="Marzo M."/>
            <person name="Matsuda M."/>
            <person name="Matzkin L."/>
            <person name="McAllister B."/>
            <person name="McBride C.S."/>
            <person name="McKernan B."/>
            <person name="McKernan K."/>
            <person name="Mendez-Lago M."/>
            <person name="Minx P."/>
            <person name="Mollenhauer M.U."/>
            <person name="Montooth K."/>
            <person name="Mount S.M."/>
            <person name="Mu X."/>
            <person name="Myers E."/>
            <person name="Negre B."/>
            <person name="Newfeld S."/>
            <person name="Nielsen R."/>
            <person name="Noor M.A."/>
            <person name="O'Grady P."/>
            <person name="Pachter L."/>
            <person name="Papaceit M."/>
            <person name="Parisi M.J."/>
            <person name="Parisi M."/>
            <person name="Parts L."/>
            <person name="Pedersen J.S."/>
            <person name="Pesole G."/>
            <person name="Phillippy A.M."/>
            <person name="Ponting C.P."/>
            <person name="Pop M."/>
            <person name="Porcelli D."/>
            <person name="Powell J.R."/>
            <person name="Prohaska S."/>
            <person name="Pruitt K."/>
            <person name="Puig M."/>
            <person name="Quesneville H."/>
            <person name="Ram K.R."/>
            <person name="Rand D."/>
            <person name="Rasmussen M.D."/>
            <person name="Reed L.K."/>
            <person name="Reenan R."/>
            <person name="Reily A."/>
            <person name="Remington K.A."/>
            <person name="Rieger T.T."/>
            <person name="Ritchie M.G."/>
            <person name="Robin C."/>
            <person name="Rogers Y.H."/>
            <person name="Rohde C."/>
            <person name="Rozas J."/>
            <person name="Rubenfield M.J."/>
            <person name="Ruiz A."/>
            <person name="Russo S."/>
            <person name="Salzberg S.L."/>
            <person name="Sanchez-Gracia A."/>
            <person name="Saranga D.J."/>
            <person name="Sato H."/>
            <person name="Schaeffer S.W."/>
            <person name="Schatz M.C."/>
            <person name="Schlenke T."/>
            <person name="Schwartz R."/>
            <person name="Segarra C."/>
            <person name="Singh R.S."/>
            <person name="Sirot L."/>
            <person name="Sirota M."/>
            <person name="Sisneros N.B."/>
            <person name="Smith C.D."/>
            <person name="Smith T.F."/>
            <person name="Spieth J."/>
            <person name="Stage D.E."/>
            <person name="Stark A."/>
            <person name="Stephan W."/>
            <person name="Strausberg R.L."/>
            <person name="Strempel S."/>
            <person name="Sturgill D."/>
            <person name="Sutton G."/>
            <person name="Sutton G.G."/>
            <person name="Tao W."/>
            <person name="Teichmann S."/>
            <person name="Tobari Y.N."/>
            <person name="Tomimura Y."/>
            <person name="Tsolas J.M."/>
            <person name="Valente V.L."/>
            <person name="Venter E."/>
            <person name="Venter J.C."/>
            <person name="Vicario S."/>
            <person name="Vieira F.G."/>
            <person name="Vilella A.J."/>
            <person name="Villasante A."/>
            <person name="Walenz B."/>
            <person name="Wang J."/>
            <person name="Wasserman M."/>
            <person name="Watts T."/>
            <person name="Wilson D."/>
            <person name="Wilson R.K."/>
            <person name="Wing R.A."/>
            <person name="Wolfner M.F."/>
            <person name="Wong A."/>
            <person name="Wong G.K."/>
            <person name="Wu C.I."/>
            <person name="Wu G."/>
            <person name="Yamamoto D."/>
            <person name="Yang H.P."/>
            <person name="Yang S.P."/>
            <person name="Yorke J.A."/>
            <person name="Yoshida K."/>
            <person name="Zdobnov E."/>
            <person name="Zhang P."/>
            <person name="Zhang Y."/>
            <person name="Zimin A.V."/>
            <person name="Baldwin J."/>
            <person name="Abdouelleil A."/>
            <person name="Abdulkadir J."/>
            <person name="Abebe A."/>
            <person name="Abera B."/>
            <person name="Abreu J."/>
            <person name="Acer S.C."/>
            <person name="Aftuck L."/>
            <person name="Alexander A."/>
            <person name="An P."/>
            <person name="Anderson E."/>
            <person name="Anderson S."/>
            <person name="Arachi H."/>
            <person name="Azer M."/>
            <person name="Bachantsang P."/>
            <person name="Barry A."/>
            <person name="Bayul T."/>
            <person name="Berlin A."/>
            <person name="Bessette D."/>
            <person name="Bloom T."/>
            <person name="Blye J."/>
            <person name="Boguslavskiy L."/>
            <person name="Bonnet C."/>
            <person name="Boukhgalter B."/>
            <person name="Bourzgui I."/>
            <person name="Brown A."/>
            <person name="Cahill P."/>
            <person name="Channer S."/>
            <person name="Cheshatsang Y."/>
            <person name="Chuda L."/>
            <person name="Citroen M."/>
            <person name="Collymore A."/>
            <person name="Cooke P."/>
            <person name="Costello M."/>
            <person name="D'Aco K."/>
            <person name="Daza R."/>
            <person name="De Haan G."/>
            <person name="DeGray S."/>
            <person name="DeMaso C."/>
            <person name="Dhargay N."/>
            <person name="Dooley K."/>
            <person name="Dooley E."/>
            <person name="Doricent M."/>
            <person name="Dorje P."/>
            <person name="Dorjee K."/>
            <person name="Dupes A."/>
            <person name="Elong R."/>
            <person name="Falk J."/>
            <person name="Farina A."/>
            <person name="Faro S."/>
            <person name="Ferguson D."/>
            <person name="Fisher S."/>
            <person name="Foley C.D."/>
            <person name="Franke A."/>
            <person name="Friedrich D."/>
            <person name="Gadbois L."/>
            <person name="Gearin G."/>
            <person name="Gearin C.R."/>
            <person name="Giannoukos G."/>
            <person name="Goode T."/>
            <person name="Graham J."/>
            <person name="Grandbois E."/>
            <person name="Grewal S."/>
            <person name="Gyaltsen K."/>
            <person name="Hafez N."/>
            <person name="Hagos B."/>
            <person name="Hall J."/>
            <person name="Henson C."/>
            <person name="Hollinger A."/>
            <person name="Honan T."/>
            <person name="Huard M.D."/>
            <person name="Hughes L."/>
            <person name="Hurhula B."/>
            <person name="Husby M.E."/>
            <person name="Kamat A."/>
            <person name="Kanga B."/>
            <person name="Kashin S."/>
            <person name="Khazanovich D."/>
            <person name="Kisner P."/>
            <person name="Lance K."/>
            <person name="Lara M."/>
            <person name="Lee W."/>
            <person name="Lennon N."/>
            <person name="Letendre F."/>
            <person name="LeVine R."/>
            <person name="Lipovsky A."/>
            <person name="Liu X."/>
            <person name="Liu J."/>
            <person name="Liu S."/>
            <person name="Lokyitsang T."/>
            <person name="Lokyitsang Y."/>
            <person name="Lubonja R."/>
            <person name="Lui A."/>
            <person name="MacDonald P."/>
            <person name="Magnisalis V."/>
            <person name="Maru K."/>
            <person name="Matthews C."/>
            <person name="McCusker W."/>
            <person name="McDonough S."/>
            <person name="Mehta T."/>
            <person name="Meldrim J."/>
            <person name="Meneus L."/>
            <person name="Mihai O."/>
            <person name="Mihalev A."/>
            <person name="Mihova T."/>
            <person name="Mittelman R."/>
            <person name="Mlenga V."/>
            <person name="Montmayeur A."/>
            <person name="Mulrain L."/>
            <person name="Navidi A."/>
            <person name="Naylor J."/>
            <person name="Negash T."/>
            <person name="Nguyen T."/>
            <person name="Nguyen N."/>
            <person name="Nicol R."/>
            <person name="Norbu C."/>
            <person name="Norbu N."/>
            <person name="Novod N."/>
            <person name="O'Neill B."/>
            <person name="Osman S."/>
            <person name="Markiewicz E."/>
            <person name="Oyono O.L."/>
            <person name="Patti C."/>
            <person name="Phunkhang P."/>
            <person name="Pierre F."/>
            <person name="Priest M."/>
            <person name="Raghuraman S."/>
            <person name="Rege F."/>
            <person name="Reyes R."/>
            <person name="Rise C."/>
            <person name="Rogov P."/>
            <person name="Ross K."/>
            <person name="Ryan E."/>
            <person name="Settipalli S."/>
            <person name="Shea T."/>
            <person name="Sherpa N."/>
            <person name="Shi L."/>
            <person name="Shih D."/>
            <person name="Sparrow T."/>
            <person name="Spaulding J."/>
            <person name="Stalker J."/>
            <person name="Stange-Thomann N."/>
            <person name="Stavropoulos S."/>
            <person name="Stone C."/>
            <person name="Strader C."/>
            <person name="Tesfaye S."/>
            <person name="Thomson T."/>
            <person name="Thoulutsang Y."/>
            <person name="Thoulutsang D."/>
            <person name="Topham K."/>
            <person name="Topping I."/>
            <person name="Tsamla T."/>
            <person name="Vassiliev H."/>
            <person name="Vo A."/>
            <person name="Wangchuk T."/>
            <person name="Wangdi T."/>
            <person name="Weiand M."/>
            <person name="Wilkinson J."/>
            <person name="Wilson A."/>
            <person name="Yadav S."/>
            <person name="Young G."/>
            <person name="Yu Q."/>
            <person name="Zembek L."/>
            <person name="Zhong D."/>
            <person name="Zimmer A."/>
            <person name="Zwirko Z."/>
            <person name="Jaffe D.B."/>
            <person name="Alvarez P."/>
            <person name="Brockman W."/>
            <person name="Butler J."/>
            <person name="Chin C."/>
            <person name="Gnerre S."/>
            <person name="Grabherr M."/>
            <person name="Kleber M."/>
            <person name="Mauceli E."/>
            <person name="MacCallum I."/>
        </authorList>
    </citation>
    <scope>NUCLEOTIDE SEQUENCE [LARGE SCALE GENOMIC DNA]</scope>
    <source>
        <strain evidence="9">Tucson 14024-0371.13</strain>
    </source>
</reference>
<dbReference type="KEGG" id="dan:6504740"/>
<evidence type="ECO:0000256" key="2">
    <source>
        <dbReference type="ARBA" id="ARBA00022487"/>
    </source>
</evidence>
<dbReference type="InParanoid" id="B3MUS2"/>
<evidence type="ECO:0000256" key="1">
    <source>
        <dbReference type="ARBA" id="ARBA00005964"/>
    </source>
</evidence>
<organism evidence="8 9">
    <name type="scientific">Drosophila ananassae</name>
    <name type="common">Fruit fly</name>
    <dbReference type="NCBI Taxonomy" id="7217"/>
    <lineage>
        <taxon>Eukaryota</taxon>
        <taxon>Metazoa</taxon>
        <taxon>Ecdysozoa</taxon>
        <taxon>Arthropoda</taxon>
        <taxon>Hexapoda</taxon>
        <taxon>Insecta</taxon>
        <taxon>Pterygota</taxon>
        <taxon>Neoptera</taxon>
        <taxon>Endopterygota</taxon>
        <taxon>Diptera</taxon>
        <taxon>Brachycera</taxon>
        <taxon>Muscomorpha</taxon>
        <taxon>Ephydroidea</taxon>
        <taxon>Drosophilidae</taxon>
        <taxon>Drosophila</taxon>
        <taxon>Sophophora</taxon>
    </lineage>
</organism>
<dbReference type="EC" id="3.1.1.1" evidence="6"/>
<dbReference type="GO" id="GO:0106435">
    <property type="term" value="F:carboxylesterase activity"/>
    <property type="evidence" value="ECO:0007669"/>
    <property type="project" value="UniProtKB-EC"/>
</dbReference>
<keyword evidence="3" id="KW-0378">Hydrolase</keyword>
<dbReference type="EMBL" id="CH902624">
    <property type="protein sequence ID" value="EDV32987.2"/>
    <property type="molecule type" value="Genomic_DNA"/>
</dbReference>
<evidence type="ECO:0000313" key="8">
    <source>
        <dbReference type="EMBL" id="EDV32987.2"/>
    </source>
</evidence>
<evidence type="ECO:0000313" key="9">
    <source>
        <dbReference type="Proteomes" id="UP000007801"/>
    </source>
</evidence>
<dbReference type="SUPFAM" id="SSF53474">
    <property type="entry name" value="alpha/beta-Hydrolases"/>
    <property type="match status" value="1"/>
</dbReference>
<dbReference type="PANTHER" id="PTHR43142:SF1">
    <property type="entry name" value="CARBOXYLIC ESTER HYDROLASE"/>
    <property type="match status" value="1"/>
</dbReference>
<dbReference type="AlphaFoldDB" id="B3MUS2"/>
<dbReference type="InterPro" id="IPR002018">
    <property type="entry name" value="CarbesteraseB"/>
</dbReference>
<evidence type="ECO:0000256" key="4">
    <source>
        <dbReference type="ARBA" id="ARBA00023157"/>
    </source>
</evidence>
<dbReference type="OrthoDB" id="9000293at2759"/>
<sequence length="194" mass="21753">MSVEYDQVSPVVETTHGKVRGTLLNALYGEEFYGFDGIPYGEPPLGPLRFKDPRERKPWIGIRDCSQPQSKCIQVSSYTKQVEGSEDCLYLNISVKKLESKFPLPILVYIHGGQHKGGDSSRRAWGPDYFMKEDVIFISIGHRLGPFGFLTFANPSLEIPGNAGLKDIILALRWIKKNVKNFSTFLVHLSSSTS</sequence>
<keyword evidence="5" id="KW-0325">Glycoprotein</keyword>
<keyword evidence="2" id="KW-0719">Serine esterase</keyword>
<keyword evidence="9" id="KW-1185">Reference proteome</keyword>
<dbReference type="STRING" id="7217.B3MUS2"/>
<evidence type="ECO:0000256" key="3">
    <source>
        <dbReference type="ARBA" id="ARBA00022801"/>
    </source>
</evidence>
<dbReference type="PANTHER" id="PTHR43142">
    <property type="entry name" value="CARBOXYLIC ESTER HYDROLASE"/>
    <property type="match status" value="1"/>
</dbReference>
<gene>
    <name evidence="8" type="primary">Dana\GF22071</name>
    <name evidence="8" type="synonym">dana_GLEANR_606</name>
    <name evidence="8" type="ORF">GF22071</name>
</gene>
<dbReference type="GeneID" id="6504740"/>
<accession>B3MUS2</accession>
<dbReference type="InterPro" id="IPR029058">
    <property type="entry name" value="AB_hydrolase_fold"/>
</dbReference>
<feature type="domain" description="Carboxylesterase type B" evidence="7">
    <location>
        <begin position="9"/>
        <end position="182"/>
    </location>
</feature>
<evidence type="ECO:0000256" key="5">
    <source>
        <dbReference type="ARBA" id="ARBA00023180"/>
    </source>
</evidence>
<keyword evidence="4" id="KW-1015">Disulfide bond</keyword>
<dbReference type="Gene3D" id="3.40.50.1820">
    <property type="entry name" value="alpha/beta hydrolase"/>
    <property type="match status" value="1"/>
</dbReference>
<dbReference type="Pfam" id="PF00135">
    <property type="entry name" value="COesterase"/>
    <property type="match status" value="1"/>
</dbReference>